<dbReference type="GO" id="GO:0005739">
    <property type="term" value="C:mitochondrion"/>
    <property type="evidence" value="ECO:0007669"/>
    <property type="project" value="TreeGrafter"/>
</dbReference>
<sequence length="422" mass="46336">MLRSLLKLSTAAATVSRRYQLGPTSLKSSLLTASPPLSRLFHSEINGATANPVALQMIDYALSLDRSQKSDESHAQAMLVLEQCSLSYSSESQDTVTQNCKGMALLAMSSLLSRRGNYDDAMGKLHEVQDLKLSSLFVRVAAMEALVGLNLELGRDDTSSVLANKCLEILESEEFKSSGVDFDVAHARGKAVKGLVELVLGNLESAESYFQGFEESKACVGTAALSYGEFLHATQNFQSAKDLYQKVIKRMTEKNEFSDIHAVAACNMNTHEVLLAANCALGQLEAHMGNFGDAEETLTRGLSKAEHYFDSRHPKVGIVLICLALMFRSKAIQDGLYRRAIELLKAPPLELEESRSDIISLARGGYGEVLCIQENRRSEGEKMKKWAEATWRNGRLSLSEALKFTESSKKVPVIDTRIGRAL</sequence>
<name>A0AAV8SQ95_9ROSI</name>
<comment type="caution">
    <text evidence="1">The sequence shown here is derived from an EMBL/GenBank/DDBJ whole genome shotgun (WGS) entry which is preliminary data.</text>
</comment>
<dbReference type="InterPro" id="IPR011990">
    <property type="entry name" value="TPR-like_helical_dom_sf"/>
</dbReference>
<dbReference type="AlphaFoldDB" id="A0AAV8SQ95"/>
<evidence type="ECO:0000313" key="2">
    <source>
        <dbReference type="Proteomes" id="UP001159364"/>
    </source>
</evidence>
<accession>A0AAV8SQ95</accession>
<dbReference type="Gene3D" id="1.25.40.10">
    <property type="entry name" value="Tetratricopeptide repeat domain"/>
    <property type="match status" value="1"/>
</dbReference>
<dbReference type="SUPFAM" id="SSF48452">
    <property type="entry name" value="TPR-like"/>
    <property type="match status" value="1"/>
</dbReference>
<evidence type="ECO:0000313" key="1">
    <source>
        <dbReference type="EMBL" id="KAJ8754143.1"/>
    </source>
</evidence>
<dbReference type="Proteomes" id="UP001159364">
    <property type="component" value="Linkage Group LG09"/>
</dbReference>
<dbReference type="PANTHER" id="PTHR47868:SF2">
    <property type="entry name" value="OS05G0457700 PROTEIN"/>
    <property type="match status" value="1"/>
</dbReference>
<dbReference type="PANTHER" id="PTHR47868">
    <property type="entry name" value="OS05G0457700 PROTEIN"/>
    <property type="match status" value="1"/>
</dbReference>
<protein>
    <recommendedName>
        <fullName evidence="3">Tetratricopeptide repeat (TPR)-like superfamily protein</fullName>
    </recommendedName>
</protein>
<keyword evidence="2" id="KW-1185">Reference proteome</keyword>
<reference evidence="1 2" key="1">
    <citation type="submission" date="2021-09" db="EMBL/GenBank/DDBJ databases">
        <title>Genomic insights and catalytic innovation underlie evolution of tropane alkaloids biosynthesis.</title>
        <authorList>
            <person name="Wang Y.-J."/>
            <person name="Tian T."/>
            <person name="Huang J.-P."/>
            <person name="Huang S.-X."/>
        </authorList>
    </citation>
    <scope>NUCLEOTIDE SEQUENCE [LARGE SCALE GENOMIC DNA]</scope>
    <source>
        <strain evidence="1">KIB-2018</strain>
        <tissue evidence="1">Leaf</tissue>
    </source>
</reference>
<dbReference type="EMBL" id="JAIWQS010000009">
    <property type="protein sequence ID" value="KAJ8754143.1"/>
    <property type="molecule type" value="Genomic_DNA"/>
</dbReference>
<gene>
    <name evidence="1" type="ORF">K2173_002042</name>
</gene>
<evidence type="ECO:0008006" key="3">
    <source>
        <dbReference type="Google" id="ProtNLM"/>
    </source>
</evidence>
<organism evidence="1 2">
    <name type="scientific">Erythroxylum novogranatense</name>
    <dbReference type="NCBI Taxonomy" id="1862640"/>
    <lineage>
        <taxon>Eukaryota</taxon>
        <taxon>Viridiplantae</taxon>
        <taxon>Streptophyta</taxon>
        <taxon>Embryophyta</taxon>
        <taxon>Tracheophyta</taxon>
        <taxon>Spermatophyta</taxon>
        <taxon>Magnoliopsida</taxon>
        <taxon>eudicotyledons</taxon>
        <taxon>Gunneridae</taxon>
        <taxon>Pentapetalae</taxon>
        <taxon>rosids</taxon>
        <taxon>fabids</taxon>
        <taxon>Malpighiales</taxon>
        <taxon>Erythroxylaceae</taxon>
        <taxon>Erythroxylum</taxon>
    </lineage>
</organism>
<proteinExistence type="predicted"/>